<evidence type="ECO:0000313" key="3">
    <source>
        <dbReference type="Proteomes" id="UP000215224"/>
    </source>
</evidence>
<protein>
    <recommendedName>
        <fullName evidence="4">YqhG</fullName>
    </recommendedName>
</protein>
<keyword evidence="1" id="KW-0175">Coiled coil</keyword>
<dbReference type="STRING" id="1314751.GCA_001591425_02455"/>
<name>A0A223KT07_9BACI</name>
<dbReference type="InterPro" id="IPR024562">
    <property type="entry name" value="YqhG"/>
</dbReference>
<accession>A0A223KT07</accession>
<proteinExistence type="predicted"/>
<evidence type="ECO:0008006" key="4">
    <source>
        <dbReference type="Google" id="ProtNLM"/>
    </source>
</evidence>
<reference evidence="2 3" key="1">
    <citation type="submission" date="2016-12" db="EMBL/GenBank/DDBJ databases">
        <title>The whole genome sequencing and assembly of Bacillus cohnii DSM 6307T strain.</title>
        <authorList>
            <person name="Lee Y.-J."/>
            <person name="Yi H."/>
            <person name="Bahn Y.-S."/>
            <person name="Kim J.F."/>
            <person name="Lee D.-W."/>
        </authorList>
    </citation>
    <scope>NUCLEOTIDE SEQUENCE [LARGE SCALE GENOMIC DNA]</scope>
    <source>
        <strain evidence="2 3">DSM 6307</strain>
    </source>
</reference>
<keyword evidence="3" id="KW-1185">Reference proteome</keyword>
<dbReference type="Pfam" id="PF11079">
    <property type="entry name" value="YqhG"/>
    <property type="match status" value="1"/>
</dbReference>
<dbReference type="AlphaFoldDB" id="A0A223KT07"/>
<organism evidence="2 3">
    <name type="scientific">Sutcliffiella cohnii</name>
    <dbReference type="NCBI Taxonomy" id="33932"/>
    <lineage>
        <taxon>Bacteria</taxon>
        <taxon>Bacillati</taxon>
        <taxon>Bacillota</taxon>
        <taxon>Bacilli</taxon>
        <taxon>Bacillales</taxon>
        <taxon>Bacillaceae</taxon>
        <taxon>Sutcliffiella</taxon>
    </lineage>
</organism>
<dbReference type="KEGG" id="bcoh:BC6307_14895"/>
<dbReference type="EMBL" id="CP018866">
    <property type="protein sequence ID" value="AST92488.1"/>
    <property type="molecule type" value="Genomic_DNA"/>
</dbReference>
<sequence>MQQQEIHNYLERYFTANNCEIIENEQHHLTVQLTIEMDKELINRPFYWHYLEKTGGVPNPMKLTLITNQNEAPDDIKGDVVHFGSPRLRQIFESTRKLGNYIRLYEHVKTVPPNGHLALHPWLNVNLKISYKCDRKKDMLKSLGIHLISGAIVEQFQEKMKNISVTPKIPDFCFTMSPIIKPQSGLSRLEHYVRGFIASDDHTWAEEARERWQKDLNLLNHFYENLEEKPEVYETEMIALQEQYEPKIEVEIINGGLFYLTQNFIK</sequence>
<gene>
    <name evidence="2" type="ORF">BC6307_14895</name>
</gene>
<dbReference type="RefSeq" id="WP_066416491.1">
    <property type="nucleotide sequence ID" value="NZ_CP018866.1"/>
</dbReference>
<evidence type="ECO:0000256" key="1">
    <source>
        <dbReference type="SAM" id="Coils"/>
    </source>
</evidence>
<feature type="coiled-coil region" evidence="1">
    <location>
        <begin position="209"/>
        <end position="243"/>
    </location>
</feature>
<dbReference type="Proteomes" id="UP000215224">
    <property type="component" value="Chromosome"/>
</dbReference>
<evidence type="ECO:0000313" key="2">
    <source>
        <dbReference type="EMBL" id="AST92488.1"/>
    </source>
</evidence>